<keyword evidence="6 7" id="KW-0472">Membrane</keyword>
<dbReference type="EMBL" id="CP016172">
    <property type="protein sequence ID" value="ANN79382.1"/>
    <property type="molecule type" value="Genomic_DNA"/>
</dbReference>
<dbReference type="STRING" id="463014.BAU07_21650"/>
<reference evidence="9 10" key="1">
    <citation type="submission" date="2016-06" db="EMBL/GenBank/DDBJ databases">
        <title>Complete genome sequences of Bordetella bronchialis and Bordetella flabilis.</title>
        <authorList>
            <person name="LiPuma J.J."/>
            <person name="Spilker T."/>
        </authorList>
    </citation>
    <scope>NUCLEOTIDE SEQUENCE [LARGE SCALE GENOMIC DNA]</scope>
    <source>
        <strain evidence="9 10">AU10664</strain>
    </source>
</reference>
<evidence type="ECO:0000256" key="6">
    <source>
        <dbReference type="ARBA" id="ARBA00023136"/>
    </source>
</evidence>
<evidence type="ECO:0000256" key="1">
    <source>
        <dbReference type="ARBA" id="ARBA00004651"/>
    </source>
</evidence>
<gene>
    <name evidence="9" type="ORF">BAU07_21650</name>
</gene>
<evidence type="ECO:0000256" key="3">
    <source>
        <dbReference type="ARBA" id="ARBA00022692"/>
    </source>
</evidence>
<feature type="transmembrane region" description="Helical" evidence="7">
    <location>
        <begin position="109"/>
        <end position="129"/>
    </location>
</feature>
<evidence type="ECO:0000313" key="10">
    <source>
        <dbReference type="Proteomes" id="UP000091926"/>
    </source>
</evidence>
<evidence type="ECO:0000256" key="2">
    <source>
        <dbReference type="ARBA" id="ARBA00022475"/>
    </source>
</evidence>
<dbReference type="GO" id="GO:0005886">
    <property type="term" value="C:plasma membrane"/>
    <property type="evidence" value="ECO:0007669"/>
    <property type="project" value="UniProtKB-SubCell"/>
</dbReference>
<dbReference type="Pfam" id="PF01569">
    <property type="entry name" value="PAP2"/>
    <property type="match status" value="1"/>
</dbReference>
<keyword evidence="5 7" id="KW-1133">Transmembrane helix</keyword>
<dbReference type="RefSeq" id="WP_066662345.1">
    <property type="nucleotide sequence ID" value="NZ_CBCSCL010000007.1"/>
</dbReference>
<proteinExistence type="predicted"/>
<evidence type="ECO:0000259" key="8">
    <source>
        <dbReference type="SMART" id="SM00014"/>
    </source>
</evidence>
<dbReference type="PANTHER" id="PTHR14969">
    <property type="entry name" value="SPHINGOSINE-1-PHOSPHATE PHOSPHOHYDROLASE"/>
    <property type="match status" value="1"/>
</dbReference>
<feature type="transmembrane region" description="Helical" evidence="7">
    <location>
        <begin position="28"/>
        <end position="46"/>
    </location>
</feature>
<dbReference type="GO" id="GO:0016787">
    <property type="term" value="F:hydrolase activity"/>
    <property type="evidence" value="ECO:0007669"/>
    <property type="project" value="UniProtKB-KW"/>
</dbReference>
<keyword evidence="3 7" id="KW-0812">Transmembrane</keyword>
<name>A0A193GH42_9BORD</name>
<dbReference type="SMART" id="SM00014">
    <property type="entry name" value="acidPPc"/>
    <property type="match status" value="1"/>
</dbReference>
<dbReference type="SUPFAM" id="SSF48317">
    <property type="entry name" value="Acid phosphatase/Vanadium-dependent haloperoxidase"/>
    <property type="match status" value="1"/>
</dbReference>
<protein>
    <recommendedName>
        <fullName evidence="8">Phosphatidic acid phosphatase type 2/haloperoxidase domain-containing protein</fullName>
    </recommendedName>
</protein>
<dbReference type="Gene3D" id="1.20.144.10">
    <property type="entry name" value="Phosphatidic acid phosphatase type 2/haloperoxidase"/>
    <property type="match status" value="2"/>
</dbReference>
<dbReference type="InterPro" id="IPR036938">
    <property type="entry name" value="PAP2/HPO_sf"/>
</dbReference>
<evidence type="ECO:0000256" key="5">
    <source>
        <dbReference type="ARBA" id="ARBA00022989"/>
    </source>
</evidence>
<sequence length="246" mass="26983">MFSKKAGAAGPGGKGASGSAQADRRIRWLAGWVLALLLLGCLVAFVDLPLARYLKAHVSPGVDHAFEWIGEVGDSDNYTWIVLLVYVLALLGMRLGWHAPWTGGYVRVARGSLLLLAAWIVGGILTGILKQTVARARPEVFFERGFYGLEEAFSGKPFNSFPSSHALTAFVLAAAISATAPRLRWVVYTVAILAALSRLVNLDHYASDVTASAFIAIAAVHLLKGRFLDERYQWPTRMPWQWFRRA</sequence>
<dbReference type="PANTHER" id="PTHR14969:SF62">
    <property type="entry name" value="DECAPRENYLPHOSPHORYL-5-PHOSPHORIBOSE PHOSPHATASE RV3807C-RELATED"/>
    <property type="match status" value="1"/>
</dbReference>
<dbReference type="Proteomes" id="UP000091926">
    <property type="component" value="Chromosome"/>
</dbReference>
<evidence type="ECO:0000313" key="9">
    <source>
        <dbReference type="EMBL" id="ANN79382.1"/>
    </source>
</evidence>
<dbReference type="KEGG" id="bfz:BAU07_21650"/>
<feature type="transmembrane region" description="Helical" evidence="7">
    <location>
        <begin position="78"/>
        <end position="97"/>
    </location>
</feature>
<comment type="subcellular location">
    <subcellularLocation>
        <location evidence="1">Cell membrane</location>
        <topology evidence="1">Multi-pass membrane protein</topology>
    </subcellularLocation>
</comment>
<organism evidence="9 10">
    <name type="scientific">Bordetella flabilis</name>
    <dbReference type="NCBI Taxonomy" id="463014"/>
    <lineage>
        <taxon>Bacteria</taxon>
        <taxon>Pseudomonadati</taxon>
        <taxon>Pseudomonadota</taxon>
        <taxon>Betaproteobacteria</taxon>
        <taxon>Burkholderiales</taxon>
        <taxon>Alcaligenaceae</taxon>
        <taxon>Bordetella</taxon>
    </lineage>
</organism>
<keyword evidence="4" id="KW-0378">Hydrolase</keyword>
<keyword evidence="10" id="KW-1185">Reference proteome</keyword>
<keyword evidence="2" id="KW-1003">Cell membrane</keyword>
<dbReference type="AlphaFoldDB" id="A0A193GH42"/>
<evidence type="ECO:0000256" key="4">
    <source>
        <dbReference type="ARBA" id="ARBA00022801"/>
    </source>
</evidence>
<dbReference type="InterPro" id="IPR000326">
    <property type="entry name" value="PAP2/HPO"/>
</dbReference>
<evidence type="ECO:0000256" key="7">
    <source>
        <dbReference type="SAM" id="Phobius"/>
    </source>
</evidence>
<feature type="domain" description="Phosphatidic acid phosphatase type 2/haloperoxidase" evidence="8">
    <location>
        <begin position="113"/>
        <end position="224"/>
    </location>
</feature>
<accession>A0A193GH42</accession>